<evidence type="ECO:0000313" key="2">
    <source>
        <dbReference type="WBParaSite" id="Pan_g3907.t1"/>
    </source>
</evidence>
<name>A0A7E4VWK5_PANRE</name>
<accession>A0A7E4VWK5</accession>
<reference evidence="1" key="1">
    <citation type="journal article" date="2013" name="Genetics">
        <title>The draft genome and transcriptome of Panagrellus redivivus are shaped by the harsh demands of a free-living lifestyle.</title>
        <authorList>
            <person name="Srinivasan J."/>
            <person name="Dillman A.R."/>
            <person name="Macchietto M.G."/>
            <person name="Heikkinen L."/>
            <person name="Lakso M."/>
            <person name="Fracchia K.M."/>
            <person name="Antoshechkin I."/>
            <person name="Mortazavi A."/>
            <person name="Wong G."/>
            <person name="Sternberg P.W."/>
        </authorList>
    </citation>
    <scope>NUCLEOTIDE SEQUENCE [LARGE SCALE GENOMIC DNA]</scope>
    <source>
        <strain evidence="1">MT8872</strain>
    </source>
</reference>
<organism evidence="1 2">
    <name type="scientific">Panagrellus redivivus</name>
    <name type="common">Microworm</name>
    <dbReference type="NCBI Taxonomy" id="6233"/>
    <lineage>
        <taxon>Eukaryota</taxon>
        <taxon>Metazoa</taxon>
        <taxon>Ecdysozoa</taxon>
        <taxon>Nematoda</taxon>
        <taxon>Chromadorea</taxon>
        <taxon>Rhabditida</taxon>
        <taxon>Tylenchina</taxon>
        <taxon>Panagrolaimomorpha</taxon>
        <taxon>Panagrolaimoidea</taxon>
        <taxon>Panagrolaimidae</taxon>
        <taxon>Panagrellus</taxon>
    </lineage>
</organism>
<dbReference type="AlphaFoldDB" id="A0A7E4VWK5"/>
<proteinExistence type="predicted"/>
<dbReference type="Proteomes" id="UP000492821">
    <property type="component" value="Unassembled WGS sequence"/>
</dbReference>
<protein>
    <submittedName>
        <fullName evidence="2">Cadherin domain-containing protein</fullName>
    </submittedName>
</protein>
<keyword evidence="1" id="KW-1185">Reference proteome</keyword>
<reference evidence="2" key="2">
    <citation type="submission" date="2020-10" db="UniProtKB">
        <authorList>
            <consortium name="WormBaseParasite"/>
        </authorList>
    </citation>
    <scope>IDENTIFICATION</scope>
</reference>
<dbReference type="WBParaSite" id="Pan_g3907.t1">
    <property type="protein sequence ID" value="Pan_g3907.t1"/>
    <property type="gene ID" value="Pan_g3907"/>
</dbReference>
<evidence type="ECO:0000313" key="1">
    <source>
        <dbReference type="Proteomes" id="UP000492821"/>
    </source>
</evidence>
<sequence>MPPPKLTGFKSVQCNQACVYFSRREVCVRTPKAIVASVLTVILKIIIGSRFRGAVVKAIGRIGFLVFHFLMRATPRMPTYVCQVSVKSIREVSSSVMCFFKGRKLIRSSGENSNYYKEMCFYCTFPESEVEPFFFDVRADAALNSVVVDTVVDPPNAVLQVVNVRSNNIPDIDFTEKFQIEQRNSGQFMVMTIGSLLLPEYPSTINETFLYMTVMCNDKPYPLITLRVRNYNTFTPKFYNYPYEVVLPGDATVNSVVNTPILALDRDPAFSYDVTFDIEWPHGFAATQTAVAARANRIERAEDMVQSNEAKDNDDHCRRRFYPRRCAMKQA</sequence>